<proteinExistence type="predicted"/>
<reference evidence="4" key="1">
    <citation type="journal article" date="2019" name="Int. J. Syst. Evol. Microbiol.">
        <title>The Global Catalogue of Microorganisms (GCM) 10K type strain sequencing project: providing services to taxonomists for standard genome sequencing and annotation.</title>
        <authorList>
            <consortium name="The Broad Institute Genomics Platform"/>
            <consortium name="The Broad Institute Genome Sequencing Center for Infectious Disease"/>
            <person name="Wu L."/>
            <person name="Ma J."/>
        </authorList>
    </citation>
    <scope>NUCLEOTIDE SEQUENCE [LARGE SCALE GENOMIC DNA]</scope>
    <source>
        <strain evidence="4">DT72</strain>
    </source>
</reference>
<feature type="transmembrane region" description="Helical" evidence="1">
    <location>
        <begin position="182"/>
        <end position="206"/>
    </location>
</feature>
<keyword evidence="1" id="KW-0812">Transmembrane</keyword>
<evidence type="ECO:0000313" key="4">
    <source>
        <dbReference type="Proteomes" id="UP001597286"/>
    </source>
</evidence>
<feature type="transmembrane region" description="Helical" evidence="1">
    <location>
        <begin position="106"/>
        <end position="125"/>
    </location>
</feature>
<gene>
    <name evidence="3" type="ORF">ACFSJG_07580</name>
</gene>
<evidence type="ECO:0000259" key="2">
    <source>
        <dbReference type="Pfam" id="PF20182"/>
    </source>
</evidence>
<accession>A0ABW4P253</accession>
<dbReference type="InterPro" id="IPR046675">
    <property type="entry name" value="DUF6545"/>
</dbReference>
<sequence>MLGTVATSSLPVWLTAPMLTILTAVIVGRVAVVRERQVDRQTTWLLFWWLCAALLREGWLQSRVVDATPLTLSDLRLLTHAAAMLGAGALFLVVRALGSVRRLRSGAVAAVYALIVVEVAAMAWLSLPAREAGVAVEELHDWRTAVYLVVYSAHMPVAIAFAAVTCIHVFYRGDQLRSTRFWAALVLVAGLVSAFDHLTRMVYGVLLGLDRSNVFTDWRSESNDVLFLPAATLAALTVCVPVAVALRARLSGDPSAAVVVRLTPLWKDLSAALPAVSLQSATSALPSSVEREHRMRIECEDALYALLAHMPPEDRAENMDPVVRCGAVTRALEHRLAGDEPARPATTPTWLADEDELLRIADAWSRRPVTVGLV</sequence>
<keyword evidence="4" id="KW-1185">Reference proteome</keyword>
<feature type="domain" description="DUF6545" evidence="2">
    <location>
        <begin position="260"/>
        <end position="365"/>
    </location>
</feature>
<dbReference type="EMBL" id="JBHUFB010000009">
    <property type="protein sequence ID" value="MFD1812068.1"/>
    <property type="molecule type" value="Genomic_DNA"/>
</dbReference>
<dbReference type="Pfam" id="PF20182">
    <property type="entry name" value="DUF6545"/>
    <property type="match status" value="1"/>
</dbReference>
<evidence type="ECO:0000313" key="3">
    <source>
        <dbReference type="EMBL" id="MFD1812068.1"/>
    </source>
</evidence>
<keyword evidence="1" id="KW-1133">Transmembrane helix</keyword>
<feature type="transmembrane region" description="Helical" evidence="1">
    <location>
        <begin position="226"/>
        <end position="246"/>
    </location>
</feature>
<keyword evidence="1" id="KW-0472">Membrane</keyword>
<feature type="transmembrane region" description="Helical" evidence="1">
    <location>
        <begin position="77"/>
        <end position="94"/>
    </location>
</feature>
<comment type="caution">
    <text evidence="3">The sequence shown here is derived from an EMBL/GenBank/DDBJ whole genome shotgun (WGS) entry which is preliminary data.</text>
</comment>
<feature type="transmembrane region" description="Helical" evidence="1">
    <location>
        <begin position="12"/>
        <end position="32"/>
    </location>
</feature>
<feature type="transmembrane region" description="Helical" evidence="1">
    <location>
        <begin position="145"/>
        <end position="170"/>
    </location>
</feature>
<protein>
    <submittedName>
        <fullName evidence="3">DUF6545 domain-containing protein</fullName>
    </submittedName>
</protein>
<organism evidence="3 4">
    <name type="scientific">Rhodococcus gannanensis</name>
    <dbReference type="NCBI Taxonomy" id="1960308"/>
    <lineage>
        <taxon>Bacteria</taxon>
        <taxon>Bacillati</taxon>
        <taxon>Actinomycetota</taxon>
        <taxon>Actinomycetes</taxon>
        <taxon>Mycobacteriales</taxon>
        <taxon>Nocardiaceae</taxon>
        <taxon>Rhodococcus</taxon>
    </lineage>
</organism>
<dbReference type="Proteomes" id="UP001597286">
    <property type="component" value="Unassembled WGS sequence"/>
</dbReference>
<name>A0ABW4P253_9NOCA</name>
<evidence type="ECO:0000256" key="1">
    <source>
        <dbReference type="SAM" id="Phobius"/>
    </source>
</evidence>
<feature type="transmembrane region" description="Helical" evidence="1">
    <location>
        <begin position="44"/>
        <end position="62"/>
    </location>
</feature>